<evidence type="ECO:0000313" key="5">
    <source>
        <dbReference type="EMBL" id="GAJ23748.1"/>
    </source>
</evidence>
<dbReference type="InterPro" id="IPR050810">
    <property type="entry name" value="Bact_Secretion_Sys_Channel"/>
</dbReference>
<accession>X1V1V4</accession>
<dbReference type="InterPro" id="IPR004846">
    <property type="entry name" value="T2SS/T3SS_dom"/>
</dbReference>
<dbReference type="PANTHER" id="PTHR30332">
    <property type="entry name" value="PROBABLE GENERAL SECRETION PATHWAY PROTEIN D"/>
    <property type="match status" value="1"/>
</dbReference>
<gene>
    <name evidence="5" type="ORF">S12H4_59183</name>
</gene>
<keyword evidence="3" id="KW-0472">Membrane</keyword>
<reference evidence="5" key="1">
    <citation type="journal article" date="2014" name="Front. Microbiol.">
        <title>High frequency of phylogenetically diverse reductive dehalogenase-homologous genes in deep subseafloor sedimentary metagenomes.</title>
        <authorList>
            <person name="Kawai M."/>
            <person name="Futagami T."/>
            <person name="Toyoda A."/>
            <person name="Takaki Y."/>
            <person name="Nishi S."/>
            <person name="Hori S."/>
            <person name="Arai W."/>
            <person name="Tsubouchi T."/>
            <person name="Morono Y."/>
            <person name="Uchiyama I."/>
            <person name="Ito T."/>
            <person name="Fujiyama A."/>
            <person name="Inagaki F."/>
            <person name="Takami H."/>
        </authorList>
    </citation>
    <scope>NUCLEOTIDE SEQUENCE</scope>
    <source>
        <strain evidence="5">Expedition CK06-06</strain>
    </source>
</reference>
<evidence type="ECO:0000256" key="1">
    <source>
        <dbReference type="ARBA" id="ARBA00004370"/>
    </source>
</evidence>
<dbReference type="GO" id="GO:0015627">
    <property type="term" value="C:type II protein secretion system complex"/>
    <property type="evidence" value="ECO:0007669"/>
    <property type="project" value="TreeGrafter"/>
</dbReference>
<dbReference type="Pfam" id="PF00263">
    <property type="entry name" value="Secretin"/>
    <property type="match status" value="1"/>
</dbReference>
<evidence type="ECO:0000256" key="2">
    <source>
        <dbReference type="ARBA" id="ARBA00022729"/>
    </source>
</evidence>
<comment type="subcellular location">
    <subcellularLocation>
        <location evidence="1">Membrane</location>
    </subcellularLocation>
</comment>
<protein>
    <recommendedName>
        <fullName evidence="4">Type II/III secretion system secretin-like domain-containing protein</fullName>
    </recommendedName>
</protein>
<feature type="domain" description="Type II/III secretion system secretin-like" evidence="4">
    <location>
        <begin position="32"/>
        <end position="106"/>
    </location>
</feature>
<sequence>LLNIVTELRDFLGWTVHTLQGPITAGGETAFTIRYPETEISRVETRVCVPDGGTLLLGGQKVTAEVEKESGVPVLSKIPVIGRAFGNRSKVKDEKILLILVQPTIILQEEAEAEAIAAMR</sequence>
<dbReference type="GO" id="GO:0009306">
    <property type="term" value="P:protein secretion"/>
    <property type="evidence" value="ECO:0007669"/>
    <property type="project" value="InterPro"/>
</dbReference>
<feature type="non-terminal residue" evidence="5">
    <location>
        <position position="1"/>
    </location>
</feature>
<comment type="caution">
    <text evidence="5">The sequence shown here is derived from an EMBL/GenBank/DDBJ whole genome shotgun (WGS) entry which is preliminary data.</text>
</comment>
<proteinExistence type="predicted"/>
<evidence type="ECO:0000256" key="3">
    <source>
        <dbReference type="ARBA" id="ARBA00023136"/>
    </source>
</evidence>
<dbReference type="GO" id="GO:0016020">
    <property type="term" value="C:membrane"/>
    <property type="evidence" value="ECO:0007669"/>
    <property type="project" value="UniProtKB-SubCell"/>
</dbReference>
<evidence type="ECO:0000259" key="4">
    <source>
        <dbReference type="Pfam" id="PF00263"/>
    </source>
</evidence>
<dbReference type="EMBL" id="BARW01038600">
    <property type="protein sequence ID" value="GAJ23748.1"/>
    <property type="molecule type" value="Genomic_DNA"/>
</dbReference>
<organism evidence="5">
    <name type="scientific">marine sediment metagenome</name>
    <dbReference type="NCBI Taxonomy" id="412755"/>
    <lineage>
        <taxon>unclassified sequences</taxon>
        <taxon>metagenomes</taxon>
        <taxon>ecological metagenomes</taxon>
    </lineage>
</organism>
<keyword evidence="2" id="KW-0732">Signal</keyword>
<dbReference type="PANTHER" id="PTHR30332:SF24">
    <property type="entry name" value="SECRETIN GSPD-RELATED"/>
    <property type="match status" value="1"/>
</dbReference>
<name>X1V1V4_9ZZZZ</name>
<dbReference type="AlphaFoldDB" id="X1V1V4"/>